<evidence type="ECO:0000313" key="3">
    <source>
        <dbReference type="Proteomes" id="UP001061862"/>
    </source>
</evidence>
<dbReference type="RefSeq" id="WP_262165618.1">
    <property type="nucleotide sequence ID" value="NZ_CP104964.1"/>
</dbReference>
<feature type="transmembrane region" description="Helical" evidence="1">
    <location>
        <begin position="91"/>
        <end position="108"/>
    </location>
</feature>
<sequence length="408" mass="45072">MTVKRIAITTILGGLVLAFLAVLALAILREVPGTNSYAVLAEGWLNGRFDADHCFDTDCALFNGLTYIIFPPLPGVIALPFVALFGSEFRFFVVLSALTLAGSGWLWWQIFRREAAGPDQATLLVLLTLFATPLAFVVLRGDGVWFFAQSWGFLFSSAALYSALVRRNALLAGLFIGMAFLCRQMTILYLPLLYVLLLEANTAWYSIDRAAIKRALSLAAFPIIAILIYFAYNYARFGSPLETGYSYIFPVEWDVADSGGFFLRLRVRELGIFSPDYFLFNAIYMFVAGPHVDFAGRYMTEMAGFDANGASLFLVTPVILLAFLGKWDRAFWFGLGTCGLVMGLTLLYHSNGFSQYSAQRYALDWLPILLIFLGRALKAEWTPPFALLLAYSMGVTLAMLAIGGIIAG</sequence>
<feature type="transmembrane region" description="Helical" evidence="1">
    <location>
        <begin position="146"/>
        <end position="164"/>
    </location>
</feature>
<organism evidence="2 3">
    <name type="scientific">Devosia neptuniae</name>
    <dbReference type="NCBI Taxonomy" id="191302"/>
    <lineage>
        <taxon>Bacteria</taxon>
        <taxon>Pseudomonadati</taxon>
        <taxon>Pseudomonadota</taxon>
        <taxon>Alphaproteobacteria</taxon>
        <taxon>Hyphomicrobiales</taxon>
        <taxon>Devosiaceae</taxon>
        <taxon>Devosia</taxon>
    </lineage>
</organism>
<evidence type="ECO:0000313" key="2">
    <source>
        <dbReference type="EMBL" id="UXN68017.1"/>
    </source>
</evidence>
<keyword evidence="1" id="KW-0472">Membrane</keyword>
<evidence type="ECO:0008006" key="4">
    <source>
        <dbReference type="Google" id="ProtNLM"/>
    </source>
</evidence>
<feature type="transmembrane region" description="Helical" evidence="1">
    <location>
        <begin position="215"/>
        <end position="232"/>
    </location>
</feature>
<dbReference type="EMBL" id="CP104964">
    <property type="protein sequence ID" value="UXN68017.1"/>
    <property type="molecule type" value="Genomic_DNA"/>
</dbReference>
<feature type="transmembrane region" description="Helical" evidence="1">
    <location>
        <begin position="307"/>
        <end position="324"/>
    </location>
</feature>
<feature type="transmembrane region" description="Helical" evidence="1">
    <location>
        <begin position="120"/>
        <end position="139"/>
    </location>
</feature>
<geneLocation type="plasmid" evidence="2 3">
    <name>p_unnamed1</name>
</geneLocation>
<accession>A0ABY6C6Z2</accession>
<keyword evidence="2" id="KW-0614">Plasmid</keyword>
<gene>
    <name evidence="2" type="ORF">N8A98_00400</name>
</gene>
<keyword evidence="1" id="KW-0812">Transmembrane</keyword>
<keyword evidence="1" id="KW-1133">Transmembrane helix</keyword>
<feature type="transmembrane region" description="Helical" evidence="1">
    <location>
        <begin position="65"/>
        <end position="84"/>
    </location>
</feature>
<keyword evidence="3" id="KW-1185">Reference proteome</keyword>
<protein>
    <recommendedName>
        <fullName evidence="4">Glycosyltransferase RgtA/B/C/D-like domain-containing protein</fullName>
    </recommendedName>
</protein>
<feature type="transmembrane region" description="Helical" evidence="1">
    <location>
        <begin position="7"/>
        <end position="28"/>
    </location>
</feature>
<name>A0ABY6C6Z2_9HYPH</name>
<feature type="transmembrane region" description="Helical" evidence="1">
    <location>
        <begin position="170"/>
        <end position="194"/>
    </location>
</feature>
<feature type="transmembrane region" description="Helical" evidence="1">
    <location>
        <begin position="330"/>
        <end position="349"/>
    </location>
</feature>
<reference evidence="2 3" key="1">
    <citation type="submission" date="2022-09" db="EMBL/GenBank/DDBJ databases">
        <title>Interaction between co-microsymbionts with complementary sets of symbiotic genes in legume-rhizobium systems.</title>
        <authorList>
            <person name="Safronova V."/>
            <person name="Sazanova A."/>
            <person name="Afonin A."/>
            <person name="Chirak E."/>
        </authorList>
    </citation>
    <scope>NUCLEOTIDE SEQUENCE [LARGE SCALE GENOMIC DNA]</scope>
    <source>
        <strain evidence="2 3">A18/4-1</strain>
        <plasmid evidence="2 3">p_unnamed1</plasmid>
    </source>
</reference>
<feature type="transmembrane region" description="Helical" evidence="1">
    <location>
        <begin position="385"/>
        <end position="407"/>
    </location>
</feature>
<evidence type="ECO:0000256" key="1">
    <source>
        <dbReference type="SAM" id="Phobius"/>
    </source>
</evidence>
<dbReference type="Proteomes" id="UP001061862">
    <property type="component" value="Plasmid p_unnamed1"/>
</dbReference>
<proteinExistence type="predicted"/>